<protein>
    <submittedName>
        <fullName evidence="1">Uncharacterized protein</fullName>
    </submittedName>
</protein>
<evidence type="ECO:0000313" key="1">
    <source>
        <dbReference type="EMBL" id="KAJ0969842.1"/>
    </source>
</evidence>
<accession>A0A9D5HB33</accession>
<organism evidence="1 2">
    <name type="scientific">Dioscorea zingiberensis</name>
    <dbReference type="NCBI Taxonomy" id="325984"/>
    <lineage>
        <taxon>Eukaryota</taxon>
        <taxon>Viridiplantae</taxon>
        <taxon>Streptophyta</taxon>
        <taxon>Embryophyta</taxon>
        <taxon>Tracheophyta</taxon>
        <taxon>Spermatophyta</taxon>
        <taxon>Magnoliopsida</taxon>
        <taxon>Liliopsida</taxon>
        <taxon>Dioscoreales</taxon>
        <taxon>Dioscoreaceae</taxon>
        <taxon>Dioscorea</taxon>
    </lineage>
</organism>
<reference evidence="1" key="2">
    <citation type="journal article" date="2022" name="Hortic Res">
        <title>The genome of Dioscorea zingiberensis sheds light on the biosynthesis, origin and evolution of the medicinally important diosgenin saponins.</title>
        <authorList>
            <person name="Li Y."/>
            <person name="Tan C."/>
            <person name="Li Z."/>
            <person name="Guo J."/>
            <person name="Li S."/>
            <person name="Chen X."/>
            <person name="Wang C."/>
            <person name="Dai X."/>
            <person name="Yang H."/>
            <person name="Song W."/>
            <person name="Hou L."/>
            <person name="Xu J."/>
            <person name="Tong Z."/>
            <person name="Xu A."/>
            <person name="Yuan X."/>
            <person name="Wang W."/>
            <person name="Yang Q."/>
            <person name="Chen L."/>
            <person name="Sun Z."/>
            <person name="Wang K."/>
            <person name="Pan B."/>
            <person name="Chen J."/>
            <person name="Bao Y."/>
            <person name="Liu F."/>
            <person name="Qi X."/>
            <person name="Gang D.R."/>
            <person name="Wen J."/>
            <person name="Li J."/>
        </authorList>
    </citation>
    <scope>NUCLEOTIDE SEQUENCE</scope>
    <source>
        <strain evidence="1">Dzin_1.0</strain>
    </source>
</reference>
<dbReference type="PANTHER" id="PTHR33872">
    <property type="entry name" value="DNA POLYMERASE EPSILON CATALYTIC SUBUNIT A"/>
    <property type="match status" value="1"/>
</dbReference>
<dbReference type="Proteomes" id="UP001085076">
    <property type="component" value="Miscellaneous, Linkage group lg06"/>
</dbReference>
<reference evidence="1" key="1">
    <citation type="submission" date="2021-03" db="EMBL/GenBank/DDBJ databases">
        <authorList>
            <person name="Li Z."/>
            <person name="Yang C."/>
        </authorList>
    </citation>
    <scope>NUCLEOTIDE SEQUENCE</scope>
    <source>
        <strain evidence="1">Dzin_1.0</strain>
        <tissue evidence="1">Leaf</tissue>
    </source>
</reference>
<evidence type="ECO:0000313" key="2">
    <source>
        <dbReference type="Proteomes" id="UP001085076"/>
    </source>
</evidence>
<comment type="caution">
    <text evidence="1">The sequence shown here is derived from an EMBL/GenBank/DDBJ whole genome shotgun (WGS) entry which is preliminary data.</text>
</comment>
<dbReference type="OrthoDB" id="1932217at2759"/>
<proteinExistence type="predicted"/>
<gene>
    <name evidence="1" type="ORF">J5N97_022719</name>
</gene>
<keyword evidence="2" id="KW-1185">Reference proteome</keyword>
<dbReference type="PANTHER" id="PTHR33872:SF7">
    <property type="entry name" value="OSJNBA0084K11.10-LIKE PROTEIN"/>
    <property type="match status" value="1"/>
</dbReference>
<dbReference type="AlphaFoldDB" id="A0A9D5HB33"/>
<sequence>MAKPKVVSDYKMIKKKPWSTPSPTLMKSVTLYEIEEFWRRKRMEEEEHLLAAEKAAARIKARSLLERDYKLFEEGMLRIMEEHEGGYAADGDDSKDLPVGIKDWWTKSKYAYLNQPAIKFMEKNAMPRGGTSTYTPQKVYCVYTCAEHQQFTISSLGVH</sequence>
<dbReference type="EMBL" id="JAGGNH010000006">
    <property type="protein sequence ID" value="KAJ0969842.1"/>
    <property type="molecule type" value="Genomic_DNA"/>
</dbReference>
<name>A0A9D5HB33_9LILI</name>